<dbReference type="Proteomes" id="UP000029409">
    <property type="component" value="Chromosome"/>
</dbReference>
<evidence type="ECO:0000313" key="1">
    <source>
        <dbReference type="EMBL" id="AIQ14969.1"/>
    </source>
</evidence>
<dbReference type="RefSeq" id="WP_036592998.1">
    <property type="nucleotide sequence ID" value="NZ_CP009288.1"/>
</dbReference>
<name>A0A089J1B3_PAEDU</name>
<keyword evidence="2" id="KW-1185">Reference proteome</keyword>
<organism evidence="1 2">
    <name type="scientific">Paenibacillus durus</name>
    <name type="common">Paenibacillus azotofixans</name>
    <dbReference type="NCBI Taxonomy" id="44251"/>
    <lineage>
        <taxon>Bacteria</taxon>
        <taxon>Bacillati</taxon>
        <taxon>Bacillota</taxon>
        <taxon>Bacilli</taxon>
        <taxon>Bacillales</taxon>
        <taxon>Paenibacillaceae</taxon>
        <taxon>Paenibacillus</taxon>
    </lineage>
</organism>
<dbReference type="EMBL" id="CP009288">
    <property type="protein sequence ID" value="AIQ14969.1"/>
    <property type="molecule type" value="Genomic_DNA"/>
</dbReference>
<accession>A0A089J1B3</accession>
<evidence type="ECO:0000313" key="2">
    <source>
        <dbReference type="Proteomes" id="UP000029409"/>
    </source>
</evidence>
<proteinExistence type="predicted"/>
<dbReference type="AlphaFoldDB" id="A0A089J1B3"/>
<dbReference type="OrthoDB" id="4248078at2"/>
<gene>
    <name evidence="1" type="ORF">PDUR_26160</name>
</gene>
<reference evidence="1 2" key="1">
    <citation type="submission" date="2014-08" db="EMBL/GenBank/DDBJ databases">
        <title>Comparative genomics of the Paenibacillus odorifer group.</title>
        <authorList>
            <person name="den Bakker H.C."/>
            <person name="Tsai Y.-C."/>
            <person name="Martin N."/>
            <person name="Korlach J."/>
            <person name="Wiedmann M."/>
        </authorList>
    </citation>
    <scope>NUCLEOTIDE SEQUENCE [LARGE SCALE GENOMIC DNA]</scope>
    <source>
        <strain evidence="1 2">DSM 1735</strain>
    </source>
</reference>
<dbReference type="InterPro" id="IPR029243">
    <property type="entry name" value="Lantibiotic_alpha"/>
</dbReference>
<dbReference type="Pfam" id="PF14867">
    <property type="entry name" value="Lantibiotic_a"/>
    <property type="match status" value="1"/>
</dbReference>
<dbReference type="KEGG" id="pdu:PDUR_26160"/>
<dbReference type="NCBIfam" id="NF000539">
    <property type="entry name" value="plantaricin"/>
    <property type="match status" value="1"/>
</dbReference>
<dbReference type="eggNOG" id="ENOG5033DGY">
    <property type="taxonomic scope" value="Bacteria"/>
</dbReference>
<dbReference type="GO" id="GO:0050830">
    <property type="term" value="P:defense response to Gram-positive bacterium"/>
    <property type="evidence" value="ECO:0007669"/>
    <property type="project" value="InterPro"/>
</dbReference>
<dbReference type="NCBIfam" id="TIGR03898">
    <property type="entry name" value="lanti_MRSA_kill"/>
    <property type="match status" value="1"/>
</dbReference>
<dbReference type="InterPro" id="IPR027635">
    <property type="entry name" value="Lantibiotic2_lead_pep_dom"/>
</dbReference>
<sequence length="80" mass="8650">MYDKALVTAWKNPMARKGLGAIHHPSGDVLAELKEEDLQDFTGGFDTNTLTTSTSILISMTLGNNGWVCTATKECMPSCN</sequence>
<protein>
    <submittedName>
        <fullName evidence="1">Uncharacterized protein</fullName>
    </submittedName>
</protein>